<evidence type="ECO:0000256" key="1">
    <source>
        <dbReference type="SAM" id="Phobius"/>
    </source>
</evidence>
<comment type="caution">
    <text evidence="2">The sequence shown here is derived from an EMBL/GenBank/DDBJ whole genome shotgun (WGS) entry which is preliminary data.</text>
</comment>
<accession>A0A167BX28</accession>
<dbReference type="PATRIC" id="fig|1365253.3.peg.2619"/>
<evidence type="ECO:0000313" key="3">
    <source>
        <dbReference type="Proteomes" id="UP000076587"/>
    </source>
</evidence>
<feature type="transmembrane region" description="Helical" evidence="1">
    <location>
        <begin position="103"/>
        <end position="122"/>
    </location>
</feature>
<gene>
    <name evidence="2" type="ORF">N482_01925</name>
</gene>
<keyword evidence="1" id="KW-1133">Transmembrane helix</keyword>
<keyword evidence="1" id="KW-0472">Membrane</keyword>
<dbReference type="AlphaFoldDB" id="A0A167BX28"/>
<keyword evidence="1" id="KW-0812">Transmembrane</keyword>
<dbReference type="Proteomes" id="UP000076587">
    <property type="component" value="Unassembled WGS sequence"/>
</dbReference>
<protein>
    <submittedName>
        <fullName evidence="2">Uncharacterized protein</fullName>
    </submittedName>
</protein>
<dbReference type="EMBL" id="AUXT01000161">
    <property type="protein sequence ID" value="KZN46996.1"/>
    <property type="molecule type" value="Genomic_DNA"/>
</dbReference>
<evidence type="ECO:0000313" key="2">
    <source>
        <dbReference type="EMBL" id="KZN46996.1"/>
    </source>
</evidence>
<organism evidence="2 3">
    <name type="scientific">Pseudoalteromonas luteoviolacea NCIMB 1942</name>
    <dbReference type="NCBI Taxonomy" id="1365253"/>
    <lineage>
        <taxon>Bacteria</taxon>
        <taxon>Pseudomonadati</taxon>
        <taxon>Pseudomonadota</taxon>
        <taxon>Gammaproteobacteria</taxon>
        <taxon>Alteromonadales</taxon>
        <taxon>Pseudoalteromonadaceae</taxon>
        <taxon>Pseudoalteromonas</taxon>
    </lineage>
</organism>
<proteinExistence type="predicted"/>
<feature type="transmembrane region" description="Helical" evidence="1">
    <location>
        <begin position="129"/>
        <end position="149"/>
    </location>
</feature>
<reference evidence="2 3" key="1">
    <citation type="submission" date="2013-07" db="EMBL/GenBank/DDBJ databases">
        <title>Comparative Genomic and Metabolomic Analysis of Twelve Strains of Pseudoalteromonas luteoviolacea.</title>
        <authorList>
            <person name="Vynne N.G."/>
            <person name="Mansson M."/>
            <person name="Gram L."/>
        </authorList>
    </citation>
    <scope>NUCLEOTIDE SEQUENCE [LARGE SCALE GENOMIC DNA]</scope>
    <source>
        <strain evidence="2 3">NCIMB 1942</strain>
    </source>
</reference>
<feature type="transmembrane region" description="Helical" evidence="1">
    <location>
        <begin position="63"/>
        <end position="83"/>
    </location>
</feature>
<sequence>MFFSVGERGHSAVEFYCFGSGLFMVNAFNDSTVQHSYAYFGIEEKLVAMNETKIQPHWWSKTLAGLFAGFFLSMGIVGIFAWLGPDGLTLQISEEQRLWKTQFNMWIITPIWLTILSFVYLFKTGKQAWTWLGGLACLTITIVAGLRGVL</sequence>
<name>A0A167BX28_9GAMM</name>